<dbReference type="Pfam" id="PF13310">
    <property type="entry name" value="Virulence_RhuM"/>
    <property type="match status" value="1"/>
</dbReference>
<dbReference type="InterPro" id="IPR059216">
    <property type="entry name" value="LeuA_carph_isopro_dom"/>
</dbReference>
<evidence type="ECO:0000313" key="2">
    <source>
        <dbReference type="Proteomes" id="UP001164794"/>
    </source>
</evidence>
<dbReference type="RefSeq" id="WP_269264745.1">
    <property type="nucleotide sequence ID" value="NZ_CP098248.1"/>
</dbReference>
<proteinExistence type="predicted"/>
<dbReference type="InterPro" id="IPR031856">
    <property type="entry name" value="YdaS_toxin-like"/>
</dbReference>
<dbReference type="Pfam" id="PF15943">
    <property type="entry name" value="YdaS_toxin"/>
    <property type="match status" value="1"/>
</dbReference>
<reference evidence="1" key="1">
    <citation type="journal article" date="2022" name="Front. Microbiol.">
        <title>New perspectives on an old grouping: The genomic and phenotypic variability of Oxalobacter formigenes and the implications for calcium oxalate stone prevention.</title>
        <authorList>
            <person name="Chmiel J.A."/>
            <person name="Carr C."/>
            <person name="Stuivenberg G.A."/>
            <person name="Venema R."/>
            <person name="Chanyi R.M."/>
            <person name="Al K.F."/>
            <person name="Giguere D."/>
            <person name="Say H."/>
            <person name="Akouris P.P."/>
            <person name="Dominguez Romero S.A."/>
            <person name="Kwong A."/>
            <person name="Tai V."/>
            <person name="Koval S.F."/>
            <person name="Razvi H."/>
            <person name="Bjazevic J."/>
            <person name="Burton J.P."/>
        </authorList>
    </citation>
    <scope>NUCLEOTIDE SEQUENCE</scope>
    <source>
        <strain evidence="1">HOxNP-1</strain>
    </source>
</reference>
<dbReference type="NCBIfam" id="NF046037">
    <property type="entry name" value="carphisopro"/>
    <property type="match status" value="1"/>
</dbReference>
<dbReference type="InterPro" id="IPR010982">
    <property type="entry name" value="Lambda_DNA-bd_dom_sf"/>
</dbReference>
<sequence length="439" mass="50445">MDIRQLVTKFGGQTALARTLGIRQSAIAYWIKKQTIPSKWHEKLLSIAQQQNIAISATDLLTVSINHEPVQLQDSTPRPAHHAELSGSTDIVAPEFSREGAEQFLFYAAENGNITVQVLLGDETVWASQKGMAEIFDVAIPTINEHLKNIFEIKELDLSTTIRNFRIVADNGADYNIKFYNLDVIISVGYRVNSYKATQFRRWATTILKEYLIKGFALDDERLKQGNRLFGKDYFDELLERIRKIRTSERMFWQKVTDIYSQCSVDYDKNSPITQTFFAQVQNKFHYAIHHHTAAELIRKRADASKPNMGMTSYANMHKDGVILKSDVITGKNYLTVEELDELERLVENYLGTAELFAKRKIVMTMKDWAQKLDEFLRFNAYDILTGAGKVSSTSAKKFALEEYEKYRAIHDKEFKSDFDKLVEAKVTRRLPKSKNNGH</sequence>
<keyword evidence="2" id="KW-1185">Reference proteome</keyword>
<dbReference type="Proteomes" id="UP001164794">
    <property type="component" value="Chromosome"/>
</dbReference>
<dbReference type="EMBL" id="CP098248">
    <property type="protein sequence ID" value="WAV97276.1"/>
    <property type="molecule type" value="Genomic_DNA"/>
</dbReference>
<gene>
    <name evidence="1" type="ORF">NB645_00495</name>
</gene>
<dbReference type="Gene3D" id="1.10.260.40">
    <property type="entry name" value="lambda repressor-like DNA-binding domains"/>
    <property type="match status" value="1"/>
</dbReference>
<dbReference type="PANTHER" id="PTHR35810">
    <property type="entry name" value="CYTOPLASMIC PROTEIN-RELATED"/>
    <property type="match status" value="1"/>
</dbReference>
<dbReference type="SUPFAM" id="SSF47413">
    <property type="entry name" value="lambda repressor-like DNA-binding domains"/>
    <property type="match status" value="1"/>
</dbReference>
<organism evidence="1 2">
    <name type="scientific">Oxalobacter aliiformigenes</name>
    <dbReference type="NCBI Taxonomy" id="2946593"/>
    <lineage>
        <taxon>Bacteria</taxon>
        <taxon>Pseudomonadati</taxon>
        <taxon>Pseudomonadota</taxon>
        <taxon>Betaproteobacteria</taxon>
        <taxon>Burkholderiales</taxon>
        <taxon>Oxalobacteraceae</taxon>
        <taxon>Oxalobacter</taxon>
    </lineage>
</organism>
<dbReference type="PANTHER" id="PTHR35810:SF1">
    <property type="entry name" value="CYTOPLASMIC PROTEIN"/>
    <property type="match status" value="1"/>
</dbReference>
<accession>A0ABY7JII5</accession>
<name>A0ABY7JII5_9BURK</name>
<evidence type="ECO:0000313" key="1">
    <source>
        <dbReference type="EMBL" id="WAV97276.1"/>
    </source>
</evidence>
<dbReference type="InterPro" id="IPR011204">
    <property type="entry name" value="Virulence_RhuM-like"/>
</dbReference>
<protein>
    <submittedName>
        <fullName evidence="1">Virulence RhuM family protein</fullName>
    </submittedName>
</protein>